<evidence type="ECO:0000256" key="1">
    <source>
        <dbReference type="SAM" id="SignalP"/>
    </source>
</evidence>
<dbReference type="PANTHER" id="PTHR10151:SF120">
    <property type="entry name" value="BIS(5'-ADENOSYL)-TRIPHOSPHATASE"/>
    <property type="match status" value="1"/>
</dbReference>
<name>A0AAV5TTL7_9BILA</name>
<organism evidence="2 3">
    <name type="scientific">Pristionchus entomophagus</name>
    <dbReference type="NCBI Taxonomy" id="358040"/>
    <lineage>
        <taxon>Eukaryota</taxon>
        <taxon>Metazoa</taxon>
        <taxon>Ecdysozoa</taxon>
        <taxon>Nematoda</taxon>
        <taxon>Chromadorea</taxon>
        <taxon>Rhabditida</taxon>
        <taxon>Rhabditina</taxon>
        <taxon>Diplogasteromorpha</taxon>
        <taxon>Diplogasteroidea</taxon>
        <taxon>Neodiplogasteridae</taxon>
        <taxon>Pristionchus</taxon>
    </lineage>
</organism>
<evidence type="ECO:0000313" key="2">
    <source>
        <dbReference type="EMBL" id="GMS97567.1"/>
    </source>
</evidence>
<reference evidence="2" key="1">
    <citation type="submission" date="2023-10" db="EMBL/GenBank/DDBJ databases">
        <title>Genome assembly of Pristionchus species.</title>
        <authorList>
            <person name="Yoshida K."/>
            <person name="Sommer R.J."/>
        </authorList>
    </citation>
    <scope>NUCLEOTIDE SEQUENCE</scope>
    <source>
        <strain evidence="2">RS0144</strain>
    </source>
</reference>
<feature type="signal peptide" evidence="1">
    <location>
        <begin position="1"/>
        <end position="17"/>
    </location>
</feature>
<dbReference type="EMBL" id="BTSX01000004">
    <property type="protein sequence ID" value="GMS97567.1"/>
    <property type="molecule type" value="Genomic_DNA"/>
</dbReference>
<feature type="non-terminal residue" evidence="2">
    <location>
        <position position="380"/>
    </location>
</feature>
<dbReference type="Proteomes" id="UP001432027">
    <property type="component" value="Unassembled WGS sequence"/>
</dbReference>
<dbReference type="Gene3D" id="3.40.720.10">
    <property type="entry name" value="Alkaline Phosphatase, subunit A"/>
    <property type="match status" value="1"/>
</dbReference>
<feature type="chain" id="PRO_5043641285" description="AP3A hydrolase" evidence="1">
    <location>
        <begin position="18"/>
        <end position="380"/>
    </location>
</feature>
<dbReference type="InterPro" id="IPR017850">
    <property type="entry name" value="Alkaline_phosphatase_core_sf"/>
</dbReference>
<dbReference type="SUPFAM" id="SSF53649">
    <property type="entry name" value="Alkaline phosphatase-like"/>
    <property type="match status" value="1"/>
</dbReference>
<dbReference type="PANTHER" id="PTHR10151">
    <property type="entry name" value="ECTONUCLEOTIDE PYROPHOSPHATASE/PHOSPHODIESTERASE"/>
    <property type="match status" value="1"/>
</dbReference>
<dbReference type="InterPro" id="IPR002591">
    <property type="entry name" value="Phosphodiest/P_Trfase"/>
</dbReference>
<gene>
    <name evidence="2" type="ORF">PENTCL1PPCAC_19742</name>
</gene>
<keyword evidence="3" id="KW-1185">Reference proteome</keyword>
<sequence length="380" mass="43006">MIRWLSLLASVLPIISGKSQQKVLLISFDGFRHDCLNDTFVPNIHRWAKSSAWFKNGVMSQRITMTAPNHMSIVTGLREKEHGIVGNFFYDDEKEQVFDPYNGTGRAGVVEDSETSKWFTGDPIWCLNQRQGGKSAVFYWPVGDFETALAQGVHARYIAEPDSTLHKRGFYYDGSFARVMSTLDEVFGYLQEQMDVRGRKKDTNVILTADHGHIQIEKGQIMCVNHVVPGVQGEDYQYTVFPRNESFAMEAYVAIKATIEKRKLKINVHWREDIPSDWNFIYPHRVGRIYIEPRAGAHVVMKCKYYSVNDSASSAHGHDAALPDMHALLVMDGPAFESGKEIEEIPQNIDLYPLMGQILGLEMPPTAGNMDTIGRALVRE</sequence>
<dbReference type="CDD" id="cd16018">
    <property type="entry name" value="Enpp"/>
    <property type="match status" value="1"/>
</dbReference>
<dbReference type="AlphaFoldDB" id="A0AAV5TTL7"/>
<proteinExistence type="predicted"/>
<evidence type="ECO:0008006" key="4">
    <source>
        <dbReference type="Google" id="ProtNLM"/>
    </source>
</evidence>
<dbReference type="Pfam" id="PF01663">
    <property type="entry name" value="Phosphodiest"/>
    <property type="match status" value="2"/>
</dbReference>
<accession>A0AAV5TTL7</accession>
<protein>
    <recommendedName>
        <fullName evidence="4">AP3A hydrolase</fullName>
    </recommendedName>
</protein>
<keyword evidence="1" id="KW-0732">Signal</keyword>
<evidence type="ECO:0000313" key="3">
    <source>
        <dbReference type="Proteomes" id="UP001432027"/>
    </source>
</evidence>
<dbReference type="GO" id="GO:0016787">
    <property type="term" value="F:hydrolase activity"/>
    <property type="evidence" value="ECO:0007669"/>
    <property type="project" value="UniProtKB-ARBA"/>
</dbReference>
<comment type="caution">
    <text evidence="2">The sequence shown here is derived from an EMBL/GenBank/DDBJ whole genome shotgun (WGS) entry which is preliminary data.</text>
</comment>